<dbReference type="InterPro" id="IPR007111">
    <property type="entry name" value="NACHT_NTPase"/>
</dbReference>
<reference evidence="4" key="1">
    <citation type="submission" date="2023-11" db="EMBL/GenBank/DDBJ databases">
        <authorList>
            <person name="De Vega J J."/>
            <person name="De Vega J J."/>
        </authorList>
    </citation>
    <scope>NUCLEOTIDE SEQUENCE</scope>
</reference>
<dbReference type="AlphaFoldDB" id="A0AAD2Q2U7"/>
<dbReference type="PANTHER" id="PTHR10039">
    <property type="entry name" value="AMELOGENIN"/>
    <property type="match status" value="1"/>
</dbReference>
<feature type="region of interest" description="Disordered" evidence="2">
    <location>
        <begin position="664"/>
        <end position="753"/>
    </location>
</feature>
<dbReference type="Pfam" id="PF24883">
    <property type="entry name" value="NPHP3_N"/>
    <property type="match status" value="1"/>
</dbReference>
<dbReference type="Proteomes" id="UP001295794">
    <property type="component" value="Unassembled WGS sequence"/>
</dbReference>
<dbReference type="PROSITE" id="PS50837">
    <property type="entry name" value="NACHT"/>
    <property type="match status" value="1"/>
</dbReference>
<evidence type="ECO:0000313" key="4">
    <source>
        <dbReference type="EMBL" id="CAK5269933.1"/>
    </source>
</evidence>
<protein>
    <recommendedName>
        <fullName evidence="3">NACHT domain-containing protein</fullName>
    </recommendedName>
</protein>
<accession>A0AAD2Q2U7</accession>
<dbReference type="InterPro" id="IPR027417">
    <property type="entry name" value="P-loop_NTPase"/>
</dbReference>
<dbReference type="EMBL" id="CAVNYO010000158">
    <property type="protein sequence ID" value="CAK5269933.1"/>
    <property type="molecule type" value="Genomic_DNA"/>
</dbReference>
<evidence type="ECO:0000256" key="1">
    <source>
        <dbReference type="ARBA" id="ARBA00022737"/>
    </source>
</evidence>
<feature type="domain" description="NACHT" evidence="3">
    <location>
        <begin position="399"/>
        <end position="552"/>
    </location>
</feature>
<sequence>MATTLKIKLSKLMVEDVPDEYGRARVDINVNGIGKKTADTSTSEGKAFWDEEFHMDIPIGSHITFTLFVHRFALSFREARAWGHHSEPLVNAIMSGASTERRMTNSTACINFTVNRLPHTAPSAAERQTRAAALRQQKGPGLHCVGAAMQLFHDSGLVDATLQVDSKPFRPDRPASRPNVPIGQEGSLSTFRPMDDEAWKALLATVSIFAKLVANVAEIHPLAKAVVTVLLAGYKVFETLADRDNRFKSLLDSASSAFALANKLKAPELQPHTSTLKILTLQLNDCGFFIRDYYKQRGLLQRTVNSTFHGQQLDRKIQEYEDNFSRIRAIFCGESAAHIEVRVVRMEKEITRIGSAIDLDGLPYIWGIRFNQNRTCLPGTRVTIREKIVDWVNDRDKPRTLVLTAEAGFGKTAIAHTVARTLDEMKRLGSSCFLPPLLSGDPEVVLKLFPTITRDLADFDTAWRNSLSRTVGVRAIQRTASLQEQFDKFMFLPATGSENAPVYFGPMLIVVDGLEQCGSEGSQERRELLSILSTKLTKLPANFRILITTRPSPDISRMLCREGTNIEHWDLHNEIKDKQTAEDIAAFLDAELRPVFRGRWPEYREKLANKLERNFSSAALACDAIKQEANPVDYITHLLQRSDEGGWNAAAFRQSISQHIPFLSTREPQRGPPAPLLSANQANRPPLLRQPTDFIPQPPKRISSDDSTPLTPALSDQGSVGMPSPDSEFFDSAPSGSLLFPQPHFDEPMSYEGDDLIQPGKPIGMPFGSNSYAMSGDDVTGYTPSFPDPKPHNPPVYRTSDPHWRPTPPMRVLRAPLTTHSSAASSFGGWA</sequence>
<evidence type="ECO:0000256" key="2">
    <source>
        <dbReference type="SAM" id="MobiDB-lite"/>
    </source>
</evidence>
<keyword evidence="1" id="KW-0677">Repeat</keyword>
<gene>
    <name evidence="4" type="ORF">MYCIT1_LOCUS14029</name>
</gene>
<feature type="region of interest" description="Disordered" evidence="2">
    <location>
        <begin position="784"/>
        <end position="807"/>
    </location>
</feature>
<name>A0AAD2Q2U7_9AGAR</name>
<organism evidence="4 5">
    <name type="scientific">Mycena citricolor</name>
    <dbReference type="NCBI Taxonomy" id="2018698"/>
    <lineage>
        <taxon>Eukaryota</taxon>
        <taxon>Fungi</taxon>
        <taxon>Dikarya</taxon>
        <taxon>Basidiomycota</taxon>
        <taxon>Agaricomycotina</taxon>
        <taxon>Agaricomycetes</taxon>
        <taxon>Agaricomycetidae</taxon>
        <taxon>Agaricales</taxon>
        <taxon>Marasmiineae</taxon>
        <taxon>Mycenaceae</taxon>
        <taxon>Mycena</taxon>
    </lineage>
</organism>
<comment type="caution">
    <text evidence="4">The sequence shown here is derived from an EMBL/GenBank/DDBJ whole genome shotgun (WGS) entry which is preliminary data.</text>
</comment>
<dbReference type="SUPFAM" id="SSF52540">
    <property type="entry name" value="P-loop containing nucleoside triphosphate hydrolases"/>
    <property type="match status" value="1"/>
</dbReference>
<evidence type="ECO:0000313" key="5">
    <source>
        <dbReference type="Proteomes" id="UP001295794"/>
    </source>
</evidence>
<keyword evidence="5" id="KW-1185">Reference proteome</keyword>
<feature type="region of interest" description="Disordered" evidence="2">
    <location>
        <begin position="167"/>
        <end position="187"/>
    </location>
</feature>
<feature type="compositionally biased region" description="Polar residues" evidence="2">
    <location>
        <begin position="705"/>
        <end position="718"/>
    </location>
</feature>
<dbReference type="Gene3D" id="3.40.50.300">
    <property type="entry name" value="P-loop containing nucleotide triphosphate hydrolases"/>
    <property type="match status" value="1"/>
</dbReference>
<evidence type="ECO:0000259" key="3">
    <source>
        <dbReference type="PROSITE" id="PS50837"/>
    </source>
</evidence>
<dbReference type="InterPro" id="IPR056884">
    <property type="entry name" value="NPHP3-like_N"/>
</dbReference>
<proteinExistence type="predicted"/>